<dbReference type="GO" id="GO:0003735">
    <property type="term" value="F:structural constituent of ribosome"/>
    <property type="evidence" value="ECO:0007669"/>
    <property type="project" value="InterPro"/>
</dbReference>
<dbReference type="InterPro" id="IPR023626">
    <property type="entry name" value="Ribosomal_eL39_dom_sf"/>
</dbReference>
<protein>
    <recommendedName>
        <fullName evidence="5">PiggyBac transposable element-derived protein domain-containing protein</fullName>
    </recommendedName>
</protein>
<evidence type="ECO:0000313" key="6">
    <source>
        <dbReference type="EMBL" id="CAK1595279.1"/>
    </source>
</evidence>
<accession>A0AAV1LM39</accession>
<keyword evidence="7" id="KW-1185">Reference proteome</keyword>
<dbReference type="InterPro" id="IPR020083">
    <property type="entry name" value="Ribosomal_eL39_CS"/>
</dbReference>
<evidence type="ECO:0000256" key="3">
    <source>
        <dbReference type="ARBA" id="ARBA00023274"/>
    </source>
</evidence>
<dbReference type="Pfam" id="PF13843">
    <property type="entry name" value="DDE_Tnp_1_7"/>
    <property type="match status" value="1"/>
</dbReference>
<dbReference type="Pfam" id="PF00832">
    <property type="entry name" value="Ribosomal_L39"/>
    <property type="match status" value="1"/>
</dbReference>
<gene>
    <name evidence="6" type="ORF">PARMNEM_LOCUS14781</name>
</gene>
<keyword evidence="3" id="KW-0687">Ribonucleoprotein</keyword>
<comment type="caution">
    <text evidence="6">The sequence shown here is derived from an EMBL/GenBank/DDBJ whole genome shotgun (WGS) entry which is preliminary data.</text>
</comment>
<dbReference type="GO" id="GO:1990904">
    <property type="term" value="C:ribonucleoprotein complex"/>
    <property type="evidence" value="ECO:0007669"/>
    <property type="project" value="UniProtKB-KW"/>
</dbReference>
<feature type="compositionally biased region" description="Basic residues" evidence="4">
    <location>
        <begin position="180"/>
        <end position="192"/>
    </location>
</feature>
<name>A0AAV1LM39_9NEOP</name>
<proteinExistence type="inferred from homology"/>
<evidence type="ECO:0000256" key="4">
    <source>
        <dbReference type="SAM" id="MobiDB-lite"/>
    </source>
</evidence>
<dbReference type="PANTHER" id="PTHR46599">
    <property type="entry name" value="PIGGYBAC TRANSPOSABLE ELEMENT-DERIVED PROTEIN 4"/>
    <property type="match status" value="1"/>
</dbReference>
<dbReference type="Proteomes" id="UP001314205">
    <property type="component" value="Unassembled WGS sequence"/>
</dbReference>
<dbReference type="PROSITE" id="PS00051">
    <property type="entry name" value="RIBOSOMAL_L39E"/>
    <property type="match status" value="1"/>
</dbReference>
<feature type="region of interest" description="Disordered" evidence="4">
    <location>
        <begin position="177"/>
        <end position="199"/>
    </location>
</feature>
<dbReference type="EMBL" id="CAVLGL010000092">
    <property type="protein sequence ID" value="CAK1595279.1"/>
    <property type="molecule type" value="Genomic_DNA"/>
</dbReference>
<reference evidence="6 7" key="1">
    <citation type="submission" date="2023-11" db="EMBL/GenBank/DDBJ databases">
        <authorList>
            <person name="Hedman E."/>
            <person name="Englund M."/>
            <person name="Stromberg M."/>
            <person name="Nyberg Akerstrom W."/>
            <person name="Nylinder S."/>
            <person name="Jareborg N."/>
            <person name="Kallberg Y."/>
            <person name="Kronander E."/>
        </authorList>
    </citation>
    <scope>NUCLEOTIDE SEQUENCE [LARGE SCALE GENOMIC DNA]</scope>
</reference>
<sequence>MVQCRQNYVPGTNVTIDEQLLAFREWCKFRMYIPNKPAMYGVKLEMMCDRGTRYMLDCMPYLGQGTNTVGLPLGEYFGKKLTRSIHGTNRNFNMNNWFNSVPIAKQLLRQPYKLTILGTLQSNEREIPNELKNHRINNGTRRVNTCIMDPLHFFRTNLNLRKWFTCFLLVMRRPQSIQKQKSHAKPRQKVRRRDVSSQDTQWVRMRTGNTIRYSAKRRHWRRTKLKL</sequence>
<dbReference type="InterPro" id="IPR000077">
    <property type="entry name" value="Ribosomal_eL39"/>
</dbReference>
<dbReference type="InterPro" id="IPR029526">
    <property type="entry name" value="PGBD"/>
</dbReference>
<evidence type="ECO:0000313" key="7">
    <source>
        <dbReference type="Proteomes" id="UP001314205"/>
    </source>
</evidence>
<comment type="similarity">
    <text evidence="1">Belongs to the eukaryotic ribosomal protein eL39 family.</text>
</comment>
<dbReference type="SUPFAM" id="SSF48662">
    <property type="entry name" value="Ribosomal protein L39e"/>
    <property type="match status" value="1"/>
</dbReference>
<feature type="domain" description="PiggyBac transposable element-derived protein" evidence="5">
    <location>
        <begin position="4"/>
        <end position="190"/>
    </location>
</feature>
<dbReference type="AlphaFoldDB" id="A0AAV1LM39"/>
<evidence type="ECO:0000256" key="2">
    <source>
        <dbReference type="ARBA" id="ARBA00022980"/>
    </source>
</evidence>
<dbReference type="GO" id="GO:0005840">
    <property type="term" value="C:ribosome"/>
    <property type="evidence" value="ECO:0007669"/>
    <property type="project" value="UniProtKB-KW"/>
</dbReference>
<keyword evidence="2" id="KW-0689">Ribosomal protein</keyword>
<dbReference type="PANTHER" id="PTHR46599:SF6">
    <property type="entry name" value="DUAL SPECIFICITY PHOSPHATASE 26"/>
    <property type="match status" value="1"/>
</dbReference>
<dbReference type="GO" id="GO:0006412">
    <property type="term" value="P:translation"/>
    <property type="evidence" value="ECO:0007669"/>
    <property type="project" value="InterPro"/>
</dbReference>
<evidence type="ECO:0000259" key="5">
    <source>
        <dbReference type="Pfam" id="PF13843"/>
    </source>
</evidence>
<evidence type="ECO:0000256" key="1">
    <source>
        <dbReference type="ARBA" id="ARBA00009339"/>
    </source>
</evidence>
<dbReference type="Gene3D" id="1.10.1620.10">
    <property type="entry name" value="Ribosomal protein L39e"/>
    <property type="match status" value="1"/>
</dbReference>
<organism evidence="6 7">
    <name type="scientific">Parnassius mnemosyne</name>
    <name type="common">clouded apollo</name>
    <dbReference type="NCBI Taxonomy" id="213953"/>
    <lineage>
        <taxon>Eukaryota</taxon>
        <taxon>Metazoa</taxon>
        <taxon>Ecdysozoa</taxon>
        <taxon>Arthropoda</taxon>
        <taxon>Hexapoda</taxon>
        <taxon>Insecta</taxon>
        <taxon>Pterygota</taxon>
        <taxon>Neoptera</taxon>
        <taxon>Endopterygota</taxon>
        <taxon>Lepidoptera</taxon>
        <taxon>Glossata</taxon>
        <taxon>Ditrysia</taxon>
        <taxon>Papilionoidea</taxon>
        <taxon>Papilionidae</taxon>
        <taxon>Parnassiinae</taxon>
        <taxon>Parnassini</taxon>
        <taxon>Parnassius</taxon>
        <taxon>Driopa</taxon>
    </lineage>
</organism>